<feature type="compositionally biased region" description="Polar residues" evidence="1">
    <location>
        <begin position="152"/>
        <end position="162"/>
    </location>
</feature>
<dbReference type="EMBL" id="MU155421">
    <property type="protein sequence ID" value="KAF9473720.1"/>
    <property type="molecule type" value="Genomic_DNA"/>
</dbReference>
<evidence type="ECO:0000256" key="2">
    <source>
        <dbReference type="SAM" id="Phobius"/>
    </source>
</evidence>
<feature type="region of interest" description="Disordered" evidence="1">
    <location>
        <begin position="149"/>
        <end position="169"/>
    </location>
</feature>
<dbReference type="Proteomes" id="UP000807469">
    <property type="component" value="Unassembled WGS sequence"/>
</dbReference>
<feature type="compositionally biased region" description="Basic and acidic residues" evidence="1">
    <location>
        <begin position="101"/>
        <end position="110"/>
    </location>
</feature>
<proteinExistence type="predicted"/>
<evidence type="ECO:0000256" key="1">
    <source>
        <dbReference type="SAM" id="MobiDB-lite"/>
    </source>
</evidence>
<keyword evidence="2" id="KW-1133">Transmembrane helix</keyword>
<accession>A0A9P5YTX5</accession>
<comment type="caution">
    <text evidence="3">The sequence shown here is derived from an EMBL/GenBank/DDBJ whole genome shotgun (WGS) entry which is preliminary data.</text>
</comment>
<keyword evidence="2" id="KW-0812">Transmembrane</keyword>
<sequence>MWHIAQSSSRSECIHTPTRDRAVFSRLLSVPAPLLPPNFYAPPSLHFLVSPLPPCTRTIVELKRMQPHEATITSSASPPGQNDAASTSTADPPLAAHAASRHQERGKLDETSGIPPSPLSPYLRRLPYSLCPISIPTSSRLRFLPRSMHPNYRQTQPHTPTRSGHALGPSRHFIFRPVSGRRLLRGASPSSLRLASSESRAYDAVSSRRTPPSLFFSLSRACVSVCVSQCAPVVRVDFASSSPLLSPYLTLNHVSVLSPSASKISLFICCPLHACEDNFERRCGWQCLQGAFFAVSSAAGIVIVSVSPAICLYSYLDDMVLVSLAYRTSGCAVYCVE</sequence>
<organism evidence="3 4">
    <name type="scientific">Pholiota conissans</name>
    <dbReference type="NCBI Taxonomy" id="109636"/>
    <lineage>
        <taxon>Eukaryota</taxon>
        <taxon>Fungi</taxon>
        <taxon>Dikarya</taxon>
        <taxon>Basidiomycota</taxon>
        <taxon>Agaricomycotina</taxon>
        <taxon>Agaricomycetes</taxon>
        <taxon>Agaricomycetidae</taxon>
        <taxon>Agaricales</taxon>
        <taxon>Agaricineae</taxon>
        <taxon>Strophariaceae</taxon>
        <taxon>Pholiota</taxon>
    </lineage>
</organism>
<evidence type="ECO:0000313" key="4">
    <source>
        <dbReference type="Proteomes" id="UP000807469"/>
    </source>
</evidence>
<evidence type="ECO:0000313" key="3">
    <source>
        <dbReference type="EMBL" id="KAF9473720.1"/>
    </source>
</evidence>
<name>A0A9P5YTX5_9AGAR</name>
<reference evidence="3" key="1">
    <citation type="submission" date="2020-11" db="EMBL/GenBank/DDBJ databases">
        <authorList>
            <consortium name="DOE Joint Genome Institute"/>
            <person name="Ahrendt S."/>
            <person name="Riley R."/>
            <person name="Andreopoulos W."/>
            <person name="Labutti K."/>
            <person name="Pangilinan J."/>
            <person name="Ruiz-Duenas F.J."/>
            <person name="Barrasa J.M."/>
            <person name="Sanchez-Garcia M."/>
            <person name="Camarero S."/>
            <person name="Miyauchi S."/>
            <person name="Serrano A."/>
            <person name="Linde D."/>
            <person name="Babiker R."/>
            <person name="Drula E."/>
            <person name="Ayuso-Fernandez I."/>
            <person name="Pacheco R."/>
            <person name="Padilla G."/>
            <person name="Ferreira P."/>
            <person name="Barriuso J."/>
            <person name="Kellner H."/>
            <person name="Castanera R."/>
            <person name="Alfaro M."/>
            <person name="Ramirez L."/>
            <person name="Pisabarro A.G."/>
            <person name="Kuo A."/>
            <person name="Tritt A."/>
            <person name="Lipzen A."/>
            <person name="He G."/>
            <person name="Yan M."/>
            <person name="Ng V."/>
            <person name="Cullen D."/>
            <person name="Martin F."/>
            <person name="Rosso M.-N."/>
            <person name="Henrissat B."/>
            <person name="Hibbett D."/>
            <person name="Martinez A.T."/>
            <person name="Grigoriev I.V."/>
        </authorList>
    </citation>
    <scope>NUCLEOTIDE SEQUENCE</scope>
    <source>
        <strain evidence="3">CIRM-BRFM 674</strain>
    </source>
</reference>
<feature type="compositionally biased region" description="Polar residues" evidence="1">
    <location>
        <begin position="71"/>
        <end position="90"/>
    </location>
</feature>
<protein>
    <submittedName>
        <fullName evidence="3">Uncharacterized protein</fullName>
    </submittedName>
</protein>
<gene>
    <name evidence="3" type="ORF">BDN70DRAFT_885612</name>
</gene>
<keyword evidence="2" id="KW-0472">Membrane</keyword>
<feature type="region of interest" description="Disordered" evidence="1">
    <location>
        <begin position="70"/>
        <end position="118"/>
    </location>
</feature>
<dbReference type="AlphaFoldDB" id="A0A9P5YTX5"/>
<feature type="transmembrane region" description="Helical" evidence="2">
    <location>
        <begin position="291"/>
        <end position="316"/>
    </location>
</feature>
<keyword evidence="4" id="KW-1185">Reference proteome</keyword>